<proteinExistence type="inferred from homology"/>
<dbReference type="AlphaFoldDB" id="A0A9P5K0G8"/>
<feature type="region of interest" description="Disordered" evidence="2">
    <location>
        <begin position="318"/>
        <end position="339"/>
    </location>
</feature>
<dbReference type="InterPro" id="IPR011989">
    <property type="entry name" value="ARM-like"/>
</dbReference>
<dbReference type="PANTHER" id="PTHR13347:SF1">
    <property type="entry name" value="HEAT REPEAT-CONTAINING PROTEIN 3"/>
    <property type="match status" value="1"/>
</dbReference>
<evidence type="ECO:0000313" key="5">
    <source>
        <dbReference type="Proteomes" id="UP000759537"/>
    </source>
</evidence>
<feature type="domain" description="SYO1-like TPR repeats" evidence="3">
    <location>
        <begin position="429"/>
        <end position="679"/>
    </location>
</feature>
<dbReference type="GO" id="GO:0042273">
    <property type="term" value="P:ribosomal large subunit biogenesis"/>
    <property type="evidence" value="ECO:0007669"/>
    <property type="project" value="TreeGrafter"/>
</dbReference>
<dbReference type="GO" id="GO:0051082">
    <property type="term" value="F:unfolded protein binding"/>
    <property type="evidence" value="ECO:0007669"/>
    <property type="project" value="TreeGrafter"/>
</dbReference>
<feature type="compositionally biased region" description="Basic residues" evidence="2">
    <location>
        <begin position="1"/>
        <end position="15"/>
    </location>
</feature>
<dbReference type="EMBL" id="WHVB01000017">
    <property type="protein sequence ID" value="KAF8474380.1"/>
    <property type="molecule type" value="Genomic_DNA"/>
</dbReference>
<accession>A0A9P5K0G8</accession>
<comment type="caution">
    <text evidence="4">The sequence shown here is derived from an EMBL/GenBank/DDBJ whole genome shotgun (WGS) entry which is preliminary data.</text>
</comment>
<dbReference type="CDD" id="cd13394">
    <property type="entry name" value="Syo1_like"/>
    <property type="match status" value="1"/>
</dbReference>
<feature type="region of interest" description="Disordered" evidence="2">
    <location>
        <begin position="1"/>
        <end position="33"/>
    </location>
</feature>
<evidence type="ECO:0000313" key="4">
    <source>
        <dbReference type="EMBL" id="KAF8474380.1"/>
    </source>
</evidence>
<evidence type="ECO:0000256" key="1">
    <source>
        <dbReference type="ARBA" id="ARBA00049983"/>
    </source>
</evidence>
<comment type="similarity">
    <text evidence="1">Belongs to the nuclear import and ribosome assembly adapter family.</text>
</comment>
<evidence type="ECO:0000259" key="3">
    <source>
        <dbReference type="Pfam" id="PF25567"/>
    </source>
</evidence>
<gene>
    <name evidence="4" type="ORF">DFH94DRAFT_654802</name>
</gene>
<reference evidence="4" key="2">
    <citation type="journal article" date="2020" name="Nat. Commun.">
        <title>Large-scale genome sequencing of mycorrhizal fungi provides insights into the early evolution of symbiotic traits.</title>
        <authorList>
            <person name="Miyauchi S."/>
            <person name="Kiss E."/>
            <person name="Kuo A."/>
            <person name="Drula E."/>
            <person name="Kohler A."/>
            <person name="Sanchez-Garcia M."/>
            <person name="Morin E."/>
            <person name="Andreopoulos B."/>
            <person name="Barry K.W."/>
            <person name="Bonito G."/>
            <person name="Buee M."/>
            <person name="Carver A."/>
            <person name="Chen C."/>
            <person name="Cichocki N."/>
            <person name="Clum A."/>
            <person name="Culley D."/>
            <person name="Crous P.W."/>
            <person name="Fauchery L."/>
            <person name="Girlanda M."/>
            <person name="Hayes R.D."/>
            <person name="Keri Z."/>
            <person name="LaButti K."/>
            <person name="Lipzen A."/>
            <person name="Lombard V."/>
            <person name="Magnuson J."/>
            <person name="Maillard F."/>
            <person name="Murat C."/>
            <person name="Nolan M."/>
            <person name="Ohm R.A."/>
            <person name="Pangilinan J."/>
            <person name="Pereira M.F."/>
            <person name="Perotto S."/>
            <person name="Peter M."/>
            <person name="Pfister S."/>
            <person name="Riley R."/>
            <person name="Sitrit Y."/>
            <person name="Stielow J.B."/>
            <person name="Szollosi G."/>
            <person name="Zifcakova L."/>
            <person name="Stursova M."/>
            <person name="Spatafora J.W."/>
            <person name="Tedersoo L."/>
            <person name="Vaario L.M."/>
            <person name="Yamada A."/>
            <person name="Yan M."/>
            <person name="Wang P."/>
            <person name="Xu J."/>
            <person name="Bruns T."/>
            <person name="Baldrian P."/>
            <person name="Vilgalys R."/>
            <person name="Dunand C."/>
            <person name="Henrissat B."/>
            <person name="Grigoriev I.V."/>
            <person name="Hibbett D."/>
            <person name="Nagy L.G."/>
            <person name="Martin F.M."/>
        </authorList>
    </citation>
    <scope>NUCLEOTIDE SEQUENCE</scope>
    <source>
        <strain evidence="4">Prilba</strain>
    </source>
</reference>
<feature type="compositionally biased region" description="Polar residues" evidence="2">
    <location>
        <begin position="319"/>
        <end position="330"/>
    </location>
</feature>
<protein>
    <submittedName>
        <fullName evidence="4">ARM repeat-containing protein</fullName>
    </submittedName>
</protein>
<dbReference type="GO" id="GO:0006606">
    <property type="term" value="P:protein import into nucleus"/>
    <property type="evidence" value="ECO:0007669"/>
    <property type="project" value="TreeGrafter"/>
</dbReference>
<dbReference type="Pfam" id="PF25567">
    <property type="entry name" value="TPR_SYO1"/>
    <property type="match status" value="1"/>
</dbReference>
<dbReference type="Proteomes" id="UP000759537">
    <property type="component" value="Unassembled WGS sequence"/>
</dbReference>
<dbReference type="OrthoDB" id="288703at2759"/>
<dbReference type="Gene3D" id="1.25.10.10">
    <property type="entry name" value="Leucine-rich Repeat Variant"/>
    <property type="match status" value="1"/>
</dbReference>
<sequence>MGKSQKKRAMRRHNPMRVPDSHLPKGLTAASSSSNKTEAVLPIIKKMENADPVERKWACVAVSNLIYNDPSTRRLLQGKNVVGTLIGRLTDSEEEVVVEAAGALRNLCIDGGYEICAEMYNKNILAPLSTFVPKISSILAQYIDSPKTAPENAQKVVYEFAENVITILWCLSETSNKALNAVNNLTLVPFLMAFLLSRDRLPLPTVTSAAQCLYVLTDDNTPVADEVRVNFSYISCLIEIAKARGSIHEFKDSAKRRAVTLGILTCGILRNLAPFPPPSSIASVDLDNEILLPMLVPVVSVGLLQEATETVRELVLAHQSETSDANQRNTGPKLDHKSETEIGLERVETSLRATQLALEILTGVCATLPDPDLEPGVDDEVFENEVLEDSAADDSAMDDARDDVMAVDDATLGPNDSHIPTTPSFLPTLLEPLLALIQPTELSFPVPSPHAPTTSALSAIHIAAFECLSNAFFALAAAPGSAASDVHAGQRVWSTVWVALAGAGNPLEAAAGSARATVWDVAVGVLWSVGTIWTGKIVPEEAQVQALIALCDARTDDAVRVKCIGALSALAQHADPASLDANRVIASYLLGLLVPGRTGTETMLQAAESLIDIFADERAPAEANFRAGNVLEALAGAVEGVRRAVKGIDRKKEGGRELRRHGEEVRDNLVAFVRYRRSLKV</sequence>
<evidence type="ECO:0000256" key="2">
    <source>
        <dbReference type="SAM" id="MobiDB-lite"/>
    </source>
</evidence>
<keyword evidence="5" id="KW-1185">Reference proteome</keyword>
<dbReference type="InterPro" id="IPR016024">
    <property type="entry name" value="ARM-type_fold"/>
</dbReference>
<dbReference type="InterPro" id="IPR052616">
    <property type="entry name" value="SYO1-like"/>
</dbReference>
<name>A0A9P5K0G8_9AGAM</name>
<dbReference type="PANTHER" id="PTHR13347">
    <property type="entry name" value="HEAT REPEAT-CONTAINING PROTEIN 3"/>
    <property type="match status" value="1"/>
</dbReference>
<reference evidence="4" key="1">
    <citation type="submission" date="2019-10" db="EMBL/GenBank/DDBJ databases">
        <authorList>
            <consortium name="DOE Joint Genome Institute"/>
            <person name="Kuo A."/>
            <person name="Miyauchi S."/>
            <person name="Kiss E."/>
            <person name="Drula E."/>
            <person name="Kohler A."/>
            <person name="Sanchez-Garcia M."/>
            <person name="Andreopoulos B."/>
            <person name="Barry K.W."/>
            <person name="Bonito G."/>
            <person name="Buee M."/>
            <person name="Carver A."/>
            <person name="Chen C."/>
            <person name="Cichocki N."/>
            <person name="Clum A."/>
            <person name="Culley D."/>
            <person name="Crous P.W."/>
            <person name="Fauchery L."/>
            <person name="Girlanda M."/>
            <person name="Hayes R."/>
            <person name="Keri Z."/>
            <person name="LaButti K."/>
            <person name="Lipzen A."/>
            <person name="Lombard V."/>
            <person name="Magnuson J."/>
            <person name="Maillard F."/>
            <person name="Morin E."/>
            <person name="Murat C."/>
            <person name="Nolan M."/>
            <person name="Ohm R."/>
            <person name="Pangilinan J."/>
            <person name="Pereira M."/>
            <person name="Perotto S."/>
            <person name="Peter M."/>
            <person name="Riley R."/>
            <person name="Sitrit Y."/>
            <person name="Stielow B."/>
            <person name="Szollosi G."/>
            <person name="Zifcakova L."/>
            <person name="Stursova M."/>
            <person name="Spatafora J.W."/>
            <person name="Tedersoo L."/>
            <person name="Vaario L.-M."/>
            <person name="Yamada A."/>
            <person name="Yan M."/>
            <person name="Wang P."/>
            <person name="Xu J."/>
            <person name="Bruns T."/>
            <person name="Baldrian P."/>
            <person name="Vilgalys R."/>
            <person name="Henrissat B."/>
            <person name="Grigoriev I.V."/>
            <person name="Hibbett D."/>
            <person name="Nagy L.G."/>
            <person name="Martin F.M."/>
        </authorList>
    </citation>
    <scope>NUCLEOTIDE SEQUENCE</scope>
    <source>
        <strain evidence="4">Prilba</strain>
    </source>
</reference>
<dbReference type="InterPro" id="IPR057990">
    <property type="entry name" value="TPR_SYO1"/>
</dbReference>
<dbReference type="SUPFAM" id="SSF48371">
    <property type="entry name" value="ARM repeat"/>
    <property type="match status" value="1"/>
</dbReference>
<organism evidence="4 5">
    <name type="scientific">Russula ochroleuca</name>
    <dbReference type="NCBI Taxonomy" id="152965"/>
    <lineage>
        <taxon>Eukaryota</taxon>
        <taxon>Fungi</taxon>
        <taxon>Dikarya</taxon>
        <taxon>Basidiomycota</taxon>
        <taxon>Agaricomycotina</taxon>
        <taxon>Agaricomycetes</taxon>
        <taxon>Russulales</taxon>
        <taxon>Russulaceae</taxon>
        <taxon>Russula</taxon>
    </lineage>
</organism>